<dbReference type="OrthoDB" id="4722315at2"/>
<feature type="region of interest" description="Disordered" evidence="1">
    <location>
        <begin position="1"/>
        <end position="20"/>
    </location>
</feature>
<keyword evidence="6" id="KW-1185">Reference proteome</keyword>
<dbReference type="Proteomes" id="UP000270697">
    <property type="component" value="Unassembled WGS sequence"/>
</dbReference>
<evidence type="ECO:0000256" key="1">
    <source>
        <dbReference type="SAM" id="MobiDB-lite"/>
    </source>
</evidence>
<evidence type="ECO:0000313" key="4">
    <source>
        <dbReference type="EMBL" id="SFO88273.1"/>
    </source>
</evidence>
<dbReference type="Pfam" id="PF07098">
    <property type="entry name" value="DUF1360"/>
    <property type="match status" value="1"/>
</dbReference>
<dbReference type="Proteomes" id="UP000199398">
    <property type="component" value="Unassembled WGS sequence"/>
</dbReference>
<evidence type="ECO:0000256" key="2">
    <source>
        <dbReference type="SAM" id="Phobius"/>
    </source>
</evidence>
<dbReference type="EMBL" id="RBXX01000002">
    <property type="protein sequence ID" value="RKT89132.1"/>
    <property type="molecule type" value="Genomic_DNA"/>
</dbReference>
<dbReference type="RefSeq" id="WP_093160151.1">
    <property type="nucleotide sequence ID" value="NZ_FOUP01000028.1"/>
</dbReference>
<dbReference type="InterPro" id="IPR010773">
    <property type="entry name" value="Mycophage_PG1_Gp7"/>
</dbReference>
<accession>A0A1I5KTJ6</accession>
<keyword evidence="2" id="KW-0472">Membrane</keyword>
<gene>
    <name evidence="3" type="ORF">ATL45_7579</name>
    <name evidence="4" type="ORF">SAMN05421805_12815</name>
</gene>
<evidence type="ECO:0000313" key="5">
    <source>
        <dbReference type="Proteomes" id="UP000199398"/>
    </source>
</evidence>
<evidence type="ECO:0000313" key="6">
    <source>
        <dbReference type="Proteomes" id="UP000270697"/>
    </source>
</evidence>
<reference evidence="3 6" key="2">
    <citation type="submission" date="2018-10" db="EMBL/GenBank/DDBJ databases">
        <title>Sequencing the genomes of 1000 actinobacteria strains.</title>
        <authorList>
            <person name="Klenk H.-P."/>
        </authorList>
    </citation>
    <scope>NUCLEOTIDE SEQUENCE [LARGE SCALE GENOMIC DNA]</scope>
    <source>
        <strain evidence="3 6">DSM 45119</strain>
    </source>
</reference>
<reference evidence="4 5" key="1">
    <citation type="submission" date="2016-10" db="EMBL/GenBank/DDBJ databases">
        <authorList>
            <person name="de Groot N.N."/>
        </authorList>
    </citation>
    <scope>NUCLEOTIDE SEQUENCE [LARGE SCALE GENOMIC DNA]</scope>
    <source>
        <strain evidence="4 5">CPCC 201259</strain>
    </source>
</reference>
<sequence>MSADQPPGASAGKEQADQYRDGAQRPLSGYLVVMGAFVAVVSGAAGVARGAGRRLPSSLSGFDVVLLMVGTHKVSRTLTKDAVTSPLRSPFARYAGQSGPSEVVEEVRKPSQLRHAVGELVTCPFCLDLWIATAFMIGMVFAPRLTRTVATTFSVLAGADFLQLCYDRLQSES</sequence>
<name>A0A1I5KTJ6_9PSEU</name>
<dbReference type="STRING" id="455193.SAMN05421805_12815"/>
<proteinExistence type="predicted"/>
<dbReference type="AlphaFoldDB" id="A0A1I5KTJ6"/>
<organism evidence="4 5">
    <name type="scientific">Saccharopolyspora antimicrobica</name>
    <dbReference type="NCBI Taxonomy" id="455193"/>
    <lineage>
        <taxon>Bacteria</taxon>
        <taxon>Bacillati</taxon>
        <taxon>Actinomycetota</taxon>
        <taxon>Actinomycetes</taxon>
        <taxon>Pseudonocardiales</taxon>
        <taxon>Pseudonocardiaceae</taxon>
        <taxon>Saccharopolyspora</taxon>
    </lineage>
</organism>
<protein>
    <submittedName>
        <fullName evidence="3">Uncharacterized protein DUF1360</fullName>
    </submittedName>
</protein>
<keyword evidence="2" id="KW-0812">Transmembrane</keyword>
<feature type="transmembrane region" description="Helical" evidence="2">
    <location>
        <begin position="117"/>
        <end position="142"/>
    </location>
</feature>
<evidence type="ECO:0000313" key="3">
    <source>
        <dbReference type="EMBL" id="RKT89132.1"/>
    </source>
</evidence>
<dbReference type="EMBL" id="FOUP01000028">
    <property type="protein sequence ID" value="SFO88273.1"/>
    <property type="molecule type" value="Genomic_DNA"/>
</dbReference>
<keyword evidence="2" id="KW-1133">Transmembrane helix</keyword>
<feature type="transmembrane region" description="Helical" evidence="2">
    <location>
        <begin position="27"/>
        <end position="48"/>
    </location>
</feature>